<evidence type="ECO:0000313" key="2">
    <source>
        <dbReference type="EMBL" id="WGV27936.1"/>
    </source>
</evidence>
<keyword evidence="3" id="KW-1185">Reference proteome</keyword>
<dbReference type="RefSeq" id="WP_281485171.1">
    <property type="nucleotide sequence ID" value="NZ_CP124543.1"/>
</dbReference>
<evidence type="ECO:0000313" key="3">
    <source>
        <dbReference type="Proteomes" id="UP001223520"/>
    </source>
</evidence>
<organism evidence="2 3">
    <name type="scientific">Halotia branconii CENA392</name>
    <dbReference type="NCBI Taxonomy" id="1539056"/>
    <lineage>
        <taxon>Bacteria</taxon>
        <taxon>Bacillati</taxon>
        <taxon>Cyanobacteriota</taxon>
        <taxon>Cyanophyceae</taxon>
        <taxon>Nostocales</taxon>
        <taxon>Nodulariaceae</taxon>
        <taxon>Halotia</taxon>
    </lineage>
</organism>
<protein>
    <submittedName>
        <fullName evidence="2">Uncharacterized protein</fullName>
    </submittedName>
</protein>
<dbReference type="Proteomes" id="UP001223520">
    <property type="component" value="Chromosome"/>
</dbReference>
<sequence>MSYYNFNDHFWKPETVCQQALQPKPSQKNTRKNKVRIILYIICVAIWTPVLFQVLFIATNQNQQTALLDVENSKGNCLTLRHDKGVKIYCSIAQ</sequence>
<dbReference type="KEGG" id="hbq:QI031_10825"/>
<accession>A0AAJ6NWT2</accession>
<gene>
    <name evidence="2" type="ORF">QI031_10825</name>
</gene>
<dbReference type="EMBL" id="CP124543">
    <property type="protein sequence ID" value="WGV27936.1"/>
    <property type="molecule type" value="Genomic_DNA"/>
</dbReference>
<evidence type="ECO:0000256" key="1">
    <source>
        <dbReference type="SAM" id="Phobius"/>
    </source>
</evidence>
<proteinExistence type="predicted"/>
<keyword evidence="1" id="KW-0812">Transmembrane</keyword>
<reference evidence="2 3" key="1">
    <citation type="journal article" date="2023" name="Limnol Oceanogr Lett">
        <title>Environmental adaptations by the intertidal Antarctic cyanobacterium Halotia branconii CENA392 as revealed using long-read genome sequencing.</title>
        <authorList>
            <person name="Dextro R.B."/>
            <person name="Delbaje E."/>
            <person name="Freitas P.N.N."/>
            <person name="Geraldes V."/>
            <person name="Pinto E."/>
            <person name="Long P.F."/>
            <person name="Fiore M.F."/>
        </authorList>
    </citation>
    <scope>NUCLEOTIDE SEQUENCE [LARGE SCALE GENOMIC DNA]</scope>
    <source>
        <strain evidence="2 3">CENA392</strain>
    </source>
</reference>
<keyword evidence="1" id="KW-1133">Transmembrane helix</keyword>
<feature type="transmembrane region" description="Helical" evidence="1">
    <location>
        <begin position="37"/>
        <end position="58"/>
    </location>
</feature>
<keyword evidence="1" id="KW-0472">Membrane</keyword>
<dbReference type="AlphaFoldDB" id="A0AAJ6NWT2"/>
<name>A0AAJ6NWT2_9CYAN</name>